<sequence>MATATATTLLGDTTAADVWMRGLRDADTTVWSKPVRSKRLDAAYAAVHGGGGQPFPEGETSPLRASAGFGNSSRDSSPKLKRAGSLKVQGGAAEAEVDLRAVGLCQKPTQQRTQEDIKFIQSYMCSLSYFFSLWPAPLQWELSRLLSAHILARREVALTRGRPPDRLYFVVQGRLDVRLPVPTPGGGREERTLAVLTRGHTVGESVLLGTQAQHTTVVVSSSSAILLSLSRPDFSRAFKEVLDIRQAERLMYLRLHPLLAGLPLRDLEAASDVLGLAFFPPGTRLWPLDDKDRCLYFLAEGQAKVKRPGGPAAGAAAQHEPGADNATASMYDRYTISVLGPGDIFGLPSTEQALALQLQQSMAAAAAAAAGGAGPGGATPAPTTAATTGVLPGLPGLAGSAEASLLFGQASAGALAAGSAGGVATGHGTGHGGPHGGAHHHHHHHRGEAPGAGGGAGSGPHVLIEAFSTVKVYFVRYPDYPRLPPAVQQVLQAANAFRWSYYEGRMVGLARMDNRRRDARREQLLRHANNAALRRGGDDGAVRSAAVAAALTLAERDKQLLGRVPLLSASLALGGAGAGGAGAGRHGQEGEGGSMAADARRAAAAADAALQERERLRRLEAGWEEDTGGGGGDARLPAWAMPSAAGSRMAAWARDRVAGDGAGGGPTTSPGRGRPPHAKPAAPAAAPARPTTADGGGDAASTAGGGGRAGAGSKAGGASTTRGLNPLLHRSANAKALLAVQAAQLSRVLTAERRQFAVLRQPVLHPLEGQGEYPYGYDGDESDGDDYGAGPWAASPTGTESGTESSPHYGRRRSVSPDRSPPLTAQFLTCRAEPRPPRTKQVPLQPTLSVLPPHQTTFPRVQTFRRRSSPGSHRPAGQPAGLGDCAAVETEQPRVLVVPQTVRQRHLLLFQNAQAMAAAASNSRPWIKPARQPRPSYSRVARVSQAGGRISGPGSDGGSTSSDPSQQPRGPTVAGLPLPSSRFGPASQVPLPDGPLVRGLSAGRRPVRPDDRLSRYGSSGRASSAGARASSAGGGGLTAEGSGVGVHGLLSSDLPSPKGALGVRPAPTAPPGPPQPESPELSFSHLGIREDDEDGDTGSGSLGSSASGGSGAGLGLGEEEGGPGAGPGAGEGSEPGGLAELDDSALLARVPAVLGGRGRPAGRDKDKDKDKDRGEAAGAATEGPSRAVGSVISLPPPVQQGAASPTGKQAPAGTQAARAPPPGSPEPSAAPASPAGPAEGTGAGAGVAAGPGGGLNFTMRRRTTGGAGAGPAGASGTSAPASPAAGAPPPPGTAGGAGAGGKGGAGARAGRPSAPPRGPMDAEFPQDLDERLLHMHGRGGGAAGAAAGAGPGVGPAGAASRSGVSTYAASSPSGTGVRTAGGRMDAAAGGESAFGGPGGGVPQAAQASSQPSAPPLGLPPAIALGYESLDPFAWAALAAQVGPGIRTPFSQENILPKPQWQGQA</sequence>
<proteinExistence type="predicted"/>
<feature type="compositionally biased region" description="Gly residues" evidence="1">
    <location>
        <begin position="1239"/>
        <end position="1255"/>
    </location>
</feature>
<dbReference type="PANTHER" id="PTHR23011">
    <property type="entry name" value="CYCLIC NUCLEOTIDE-BINDING DOMAIN CONTAINING PROTEIN"/>
    <property type="match status" value="1"/>
</dbReference>
<feature type="region of interest" description="Disordered" evidence="1">
    <location>
        <begin position="50"/>
        <end position="81"/>
    </location>
</feature>
<dbReference type="Gene3D" id="2.60.120.10">
    <property type="entry name" value="Jelly Rolls"/>
    <property type="match status" value="2"/>
</dbReference>
<dbReference type="InterPro" id="IPR018490">
    <property type="entry name" value="cNMP-bd_dom_sf"/>
</dbReference>
<feature type="compositionally biased region" description="Gly residues" evidence="1">
    <location>
        <begin position="1097"/>
        <end position="1135"/>
    </location>
</feature>
<feature type="compositionally biased region" description="Low complexity" evidence="1">
    <location>
        <begin position="1274"/>
        <end position="1285"/>
    </location>
</feature>
<feature type="compositionally biased region" description="Low complexity" evidence="1">
    <location>
        <begin position="1015"/>
        <end position="1031"/>
    </location>
</feature>
<dbReference type="EMBL" id="JAEHOE010000236">
    <property type="protein sequence ID" value="KAG2482295.1"/>
    <property type="molecule type" value="Genomic_DNA"/>
</dbReference>
<feature type="domain" description="Cyclic nucleotide-binding" evidence="2">
    <location>
        <begin position="258"/>
        <end position="346"/>
    </location>
</feature>
<dbReference type="SMART" id="SM00100">
    <property type="entry name" value="cNMP"/>
    <property type="match status" value="2"/>
</dbReference>
<feature type="compositionally biased region" description="Low complexity" evidence="1">
    <location>
        <begin position="1402"/>
        <end position="1411"/>
    </location>
</feature>
<evidence type="ECO:0000313" key="4">
    <source>
        <dbReference type="Proteomes" id="UP000612055"/>
    </source>
</evidence>
<feature type="region of interest" description="Disordered" evidence="1">
    <location>
        <begin position="577"/>
        <end position="608"/>
    </location>
</feature>
<gene>
    <name evidence="3" type="ORF">HYH03_018780</name>
</gene>
<feature type="compositionally biased region" description="Low complexity" evidence="1">
    <location>
        <begin position="679"/>
        <end position="693"/>
    </location>
</feature>
<feature type="compositionally biased region" description="Low complexity" evidence="1">
    <location>
        <begin position="1226"/>
        <end position="1238"/>
    </location>
</feature>
<reference evidence="3" key="1">
    <citation type="journal article" date="2020" name="bioRxiv">
        <title>Comparative genomics of Chlamydomonas.</title>
        <authorList>
            <person name="Craig R.J."/>
            <person name="Hasan A.R."/>
            <person name="Ness R.W."/>
            <person name="Keightley P.D."/>
        </authorList>
    </citation>
    <scope>NUCLEOTIDE SEQUENCE</scope>
    <source>
        <strain evidence="3">CCAP 11/70</strain>
    </source>
</reference>
<dbReference type="InterPro" id="IPR014710">
    <property type="entry name" value="RmlC-like_jellyroll"/>
</dbReference>
<feature type="region of interest" description="Disordered" evidence="1">
    <location>
        <begin position="619"/>
        <end position="638"/>
    </location>
</feature>
<dbReference type="InterPro" id="IPR000595">
    <property type="entry name" value="cNMP-bd_dom"/>
</dbReference>
<dbReference type="CDD" id="cd00038">
    <property type="entry name" value="CAP_ED"/>
    <property type="match status" value="2"/>
</dbReference>
<feature type="compositionally biased region" description="Gly residues" evidence="1">
    <location>
        <begin position="1392"/>
        <end position="1401"/>
    </location>
</feature>
<dbReference type="OrthoDB" id="551631at2759"/>
<evidence type="ECO:0000256" key="1">
    <source>
        <dbReference type="SAM" id="MobiDB-lite"/>
    </source>
</evidence>
<comment type="caution">
    <text evidence="3">The sequence shown here is derived from an EMBL/GenBank/DDBJ whole genome shotgun (WGS) entry which is preliminary data.</text>
</comment>
<accession>A0A835XFD3</accession>
<feature type="compositionally biased region" description="Basic and acidic residues" evidence="1">
    <location>
        <begin position="1161"/>
        <end position="1175"/>
    </location>
</feature>
<feature type="compositionally biased region" description="Gly residues" evidence="1">
    <location>
        <begin position="1032"/>
        <end position="1046"/>
    </location>
</feature>
<feature type="compositionally biased region" description="Gly residues" evidence="1">
    <location>
        <begin position="1338"/>
        <end position="1355"/>
    </location>
</feature>
<feature type="compositionally biased region" description="Gly residues" evidence="1">
    <location>
        <begin position="694"/>
        <end position="715"/>
    </location>
</feature>
<evidence type="ECO:0000313" key="3">
    <source>
        <dbReference type="EMBL" id="KAG2482295.1"/>
    </source>
</evidence>
<dbReference type="SUPFAM" id="SSF51206">
    <property type="entry name" value="cAMP-binding domain-like"/>
    <property type="match status" value="2"/>
</dbReference>
<feature type="compositionally biased region" description="Gly residues" evidence="1">
    <location>
        <begin position="577"/>
        <end position="593"/>
    </location>
</feature>
<dbReference type="PROSITE" id="PS50042">
    <property type="entry name" value="CNMP_BINDING_3"/>
    <property type="match status" value="2"/>
</dbReference>
<feature type="region of interest" description="Disordered" evidence="1">
    <location>
        <begin position="919"/>
        <end position="1421"/>
    </location>
</feature>
<keyword evidence="4" id="KW-1185">Reference proteome</keyword>
<feature type="compositionally biased region" description="Polar residues" evidence="1">
    <location>
        <begin position="842"/>
        <end position="854"/>
    </location>
</feature>
<feature type="region of interest" description="Disordered" evidence="1">
    <location>
        <begin position="657"/>
        <end position="724"/>
    </location>
</feature>
<protein>
    <recommendedName>
        <fullName evidence="2">Cyclic nucleotide-binding domain-containing protein</fullName>
    </recommendedName>
</protein>
<evidence type="ECO:0000259" key="2">
    <source>
        <dbReference type="PROSITE" id="PS50042"/>
    </source>
</evidence>
<feature type="compositionally biased region" description="Pro residues" evidence="1">
    <location>
        <begin position="1067"/>
        <end position="1077"/>
    </location>
</feature>
<organism evidence="3 4">
    <name type="scientific">Edaphochlamys debaryana</name>
    <dbReference type="NCBI Taxonomy" id="47281"/>
    <lineage>
        <taxon>Eukaryota</taxon>
        <taxon>Viridiplantae</taxon>
        <taxon>Chlorophyta</taxon>
        <taxon>core chlorophytes</taxon>
        <taxon>Chlorophyceae</taxon>
        <taxon>CS clade</taxon>
        <taxon>Chlamydomonadales</taxon>
        <taxon>Chlamydomonadales incertae sedis</taxon>
        <taxon>Edaphochlamys</taxon>
    </lineage>
</organism>
<dbReference type="PANTHER" id="PTHR23011:SF28">
    <property type="entry name" value="CYCLIC NUCLEOTIDE-BINDING DOMAIN CONTAINING PROTEIN"/>
    <property type="match status" value="1"/>
</dbReference>
<feature type="compositionally biased region" description="Polar residues" evidence="1">
    <location>
        <begin position="1365"/>
        <end position="1376"/>
    </location>
</feature>
<feature type="compositionally biased region" description="Gly residues" evidence="1">
    <location>
        <begin position="419"/>
        <end position="436"/>
    </location>
</feature>
<feature type="region of interest" description="Disordered" evidence="1">
    <location>
        <begin position="419"/>
        <end position="457"/>
    </location>
</feature>
<feature type="compositionally biased region" description="Gly residues" evidence="1">
    <location>
        <begin position="1293"/>
        <end position="1307"/>
    </location>
</feature>
<feature type="domain" description="Cyclic nucleotide-binding" evidence="2">
    <location>
        <begin position="129"/>
        <end position="255"/>
    </location>
</feature>
<dbReference type="Proteomes" id="UP000612055">
    <property type="component" value="Unassembled WGS sequence"/>
</dbReference>
<feature type="region of interest" description="Disordered" evidence="1">
    <location>
        <begin position="767"/>
        <end position="854"/>
    </location>
</feature>
<feature type="compositionally biased region" description="Low complexity" evidence="1">
    <location>
        <begin position="795"/>
        <end position="807"/>
    </location>
</feature>
<dbReference type="Pfam" id="PF00027">
    <property type="entry name" value="cNMP_binding"/>
    <property type="match status" value="1"/>
</dbReference>
<name>A0A835XFD3_9CHLO</name>
<feature type="compositionally biased region" description="Low complexity" evidence="1">
    <location>
        <begin position="768"/>
        <end position="777"/>
    </location>
</feature>
<feature type="compositionally biased region" description="Basic residues" evidence="1">
    <location>
        <begin position="437"/>
        <end position="446"/>
    </location>
</feature>